<evidence type="ECO:0000313" key="5">
    <source>
        <dbReference type="Proteomes" id="UP000186601"/>
    </source>
</evidence>
<evidence type="ECO:0000313" key="4">
    <source>
        <dbReference type="EMBL" id="PSR79948.1"/>
    </source>
</evidence>
<feature type="compositionally biased region" description="Polar residues" evidence="1">
    <location>
        <begin position="312"/>
        <end position="322"/>
    </location>
</feature>
<feature type="transmembrane region" description="Helical" evidence="2">
    <location>
        <begin position="7"/>
        <end position="27"/>
    </location>
</feature>
<feature type="compositionally biased region" description="Basic and acidic residues" evidence="1">
    <location>
        <begin position="278"/>
        <end position="300"/>
    </location>
</feature>
<feature type="transmembrane region" description="Helical" evidence="2">
    <location>
        <begin position="152"/>
        <end position="174"/>
    </location>
</feature>
<dbReference type="Proteomes" id="UP000186601">
    <property type="component" value="Unassembled WGS sequence"/>
</dbReference>
<evidence type="ECO:0000256" key="1">
    <source>
        <dbReference type="SAM" id="MobiDB-lite"/>
    </source>
</evidence>
<dbReference type="AlphaFoldDB" id="A0A2R6NYY3"/>
<feature type="region of interest" description="Disordered" evidence="1">
    <location>
        <begin position="261"/>
        <end position="322"/>
    </location>
</feature>
<accession>A0A2R6NYY3</accession>
<evidence type="ECO:0000256" key="2">
    <source>
        <dbReference type="SAM" id="Phobius"/>
    </source>
</evidence>
<feature type="transmembrane region" description="Helical" evidence="2">
    <location>
        <begin position="120"/>
        <end position="146"/>
    </location>
</feature>
<gene>
    <name evidence="4" type="ORF">PHLCEN_2v6849</name>
</gene>
<keyword evidence="2" id="KW-0472">Membrane</keyword>
<dbReference type="OrthoDB" id="5327148at2759"/>
<organism evidence="4 5">
    <name type="scientific">Hermanssonia centrifuga</name>
    <dbReference type="NCBI Taxonomy" id="98765"/>
    <lineage>
        <taxon>Eukaryota</taxon>
        <taxon>Fungi</taxon>
        <taxon>Dikarya</taxon>
        <taxon>Basidiomycota</taxon>
        <taxon>Agaricomycotina</taxon>
        <taxon>Agaricomycetes</taxon>
        <taxon>Polyporales</taxon>
        <taxon>Meruliaceae</taxon>
        <taxon>Hermanssonia</taxon>
    </lineage>
</organism>
<dbReference type="EMBL" id="MLYV02000678">
    <property type="protein sequence ID" value="PSR79948.1"/>
    <property type="molecule type" value="Genomic_DNA"/>
</dbReference>
<protein>
    <recommendedName>
        <fullName evidence="3">DUF7598 domain-containing protein</fullName>
    </recommendedName>
</protein>
<keyword evidence="5" id="KW-1185">Reference proteome</keyword>
<feature type="domain" description="DUF7598" evidence="3">
    <location>
        <begin position="89"/>
        <end position="173"/>
    </location>
</feature>
<keyword evidence="2" id="KW-0812">Transmembrane</keyword>
<dbReference type="Pfam" id="PF24535">
    <property type="entry name" value="DUF7598"/>
    <property type="match status" value="1"/>
</dbReference>
<reference evidence="4 5" key="1">
    <citation type="submission" date="2018-02" db="EMBL/GenBank/DDBJ databases">
        <title>Genome sequence of the basidiomycete white-rot fungus Phlebia centrifuga.</title>
        <authorList>
            <person name="Granchi Z."/>
            <person name="Peng M."/>
            <person name="de Vries R.P."/>
            <person name="Hilden K."/>
            <person name="Makela M.R."/>
            <person name="Grigoriev I."/>
            <person name="Riley R."/>
        </authorList>
    </citation>
    <scope>NUCLEOTIDE SEQUENCE [LARGE SCALE GENOMIC DNA]</scope>
    <source>
        <strain evidence="4 5">FBCC195</strain>
    </source>
</reference>
<sequence length="322" mass="35189">MVNARGYLFISLNAVRFLSIVGLILLFSSSIVAMVHDVKAVNAFIADGKSDASSATSNLTSTDNSFDCSVYDCDYIEGSTVPNQPAGAFWAVLNRLLIIFQCVILILSECSWPSQFFSSYFPVLGPSFGLGALGVIQCLLGAAVLSHHVDEFSLVSAFFVFSIGCLNILLGLIFRESVKHKRSIREWKEKEPGTLPTVRDGKVPRFDVSRNVFLDRPVSDEKGAFGAYRSGSLSSQKVGFGFGRQGEKMAANQGYVVREPEESVPPYAAKPISHSKHSSRDSRDSRSSYSESRRQSSHHEEDDEEEDGSPAMTRTNSSATAV</sequence>
<keyword evidence="2" id="KW-1133">Transmembrane helix</keyword>
<comment type="caution">
    <text evidence="4">The sequence shown here is derived from an EMBL/GenBank/DDBJ whole genome shotgun (WGS) entry which is preliminary data.</text>
</comment>
<evidence type="ECO:0000259" key="3">
    <source>
        <dbReference type="Pfam" id="PF24535"/>
    </source>
</evidence>
<feature type="transmembrane region" description="Helical" evidence="2">
    <location>
        <begin position="88"/>
        <end position="108"/>
    </location>
</feature>
<dbReference type="InterPro" id="IPR056019">
    <property type="entry name" value="DUF7598"/>
</dbReference>
<name>A0A2R6NYY3_9APHY</name>
<proteinExistence type="predicted"/>